<evidence type="ECO:0000256" key="9">
    <source>
        <dbReference type="ARBA" id="ARBA00036027"/>
    </source>
</evidence>
<dbReference type="InterPro" id="IPR000796">
    <property type="entry name" value="Asp_trans"/>
</dbReference>
<reference evidence="15" key="2">
    <citation type="submission" date="2015-06" db="UniProtKB">
        <authorList>
            <consortium name="EnsemblMetazoa"/>
        </authorList>
    </citation>
    <scope>IDENTIFICATION</scope>
</reference>
<sequence length="403" mass="45419">MSIFACVEPARVVETFHLSRLCLEDPFPEKIELTKGAYRDENGKPWVLPVVRKVESEMAADENLNHEYLDMLGDPDYSNAATTLVLGKDSIALKEGRAFGVQSISGTGALKIGADFLRRCLGYDTVYISAPSWPNHQLLFNHSGYSNIKTYRYWDAKNRCLDFNGMMEDLSQAPAKSVIILHAVAHNPTGCDPTPEQWAKIANLLREKQLFAFFDCAYQGFASGDLDTDAYAVRYFVQQGFEFICAQSFAKNFGLYNERAGNLTCVVKDPKVITNMKAQITLIVRGNYSNPPAHGARIVKRVLTDQKLFAEWQEQIKIMANRIIEVRKSLREKLEALNTPGSWNHITDQIGMFSYLGLNEDQVKYLVEQCHIYLPKSARISMCGINKSNIDYMAKSIHSAVTK</sequence>
<name>T1KB04_TETUR</name>
<dbReference type="OrthoDB" id="6752799at2759"/>
<evidence type="ECO:0000256" key="7">
    <source>
        <dbReference type="ARBA" id="ARBA00022679"/>
    </source>
</evidence>
<dbReference type="InterPro" id="IPR004838">
    <property type="entry name" value="NHTrfase_class1_PyrdxlP-BS"/>
</dbReference>
<keyword evidence="16" id="KW-1185">Reference proteome</keyword>
<comment type="catalytic activity">
    <reaction evidence="10">
        <text>L-aspartate + 2-oxoglutarate = oxaloacetate + L-glutamate</text>
        <dbReference type="Rhea" id="RHEA:21824"/>
        <dbReference type="ChEBI" id="CHEBI:16452"/>
        <dbReference type="ChEBI" id="CHEBI:16810"/>
        <dbReference type="ChEBI" id="CHEBI:29985"/>
        <dbReference type="ChEBI" id="CHEBI:29991"/>
        <dbReference type="EC" id="2.6.1.1"/>
    </reaction>
    <physiologicalReaction direction="left-to-right" evidence="10">
        <dbReference type="Rhea" id="RHEA:21825"/>
    </physiologicalReaction>
</comment>
<evidence type="ECO:0000256" key="13">
    <source>
        <dbReference type="RuleBase" id="RU000480"/>
    </source>
</evidence>
<dbReference type="GO" id="GO:0120554">
    <property type="term" value="F:2-aminobutanoate transaminase activity"/>
    <property type="evidence" value="ECO:0007669"/>
    <property type="project" value="RHEA"/>
</dbReference>
<keyword evidence="5" id="KW-0963">Cytoplasm</keyword>
<dbReference type="EnsemblMetazoa" id="tetur08g02390.1">
    <property type="protein sequence ID" value="tetur08g02390.1"/>
    <property type="gene ID" value="tetur08g02390"/>
</dbReference>
<accession>T1KB04</accession>
<comment type="subcellular location">
    <subcellularLocation>
        <location evidence="2">Cytoplasm</location>
    </subcellularLocation>
</comment>
<dbReference type="STRING" id="32264.T1KB04"/>
<dbReference type="PROSITE" id="PS00105">
    <property type="entry name" value="AA_TRANSFER_CLASS_1"/>
    <property type="match status" value="1"/>
</dbReference>
<evidence type="ECO:0000256" key="10">
    <source>
        <dbReference type="ARBA" id="ARBA00048507"/>
    </source>
</evidence>
<organism evidence="15 16">
    <name type="scientific">Tetranychus urticae</name>
    <name type="common">Two-spotted spider mite</name>
    <dbReference type="NCBI Taxonomy" id="32264"/>
    <lineage>
        <taxon>Eukaryota</taxon>
        <taxon>Metazoa</taxon>
        <taxon>Ecdysozoa</taxon>
        <taxon>Arthropoda</taxon>
        <taxon>Chelicerata</taxon>
        <taxon>Arachnida</taxon>
        <taxon>Acari</taxon>
        <taxon>Acariformes</taxon>
        <taxon>Trombidiformes</taxon>
        <taxon>Prostigmata</taxon>
        <taxon>Eleutherengona</taxon>
        <taxon>Raphignathae</taxon>
        <taxon>Tetranychoidea</taxon>
        <taxon>Tetranychidae</taxon>
        <taxon>Tetranychus</taxon>
    </lineage>
</organism>
<dbReference type="PRINTS" id="PR00799">
    <property type="entry name" value="TRANSAMINASE"/>
</dbReference>
<dbReference type="EC" id="2.6.1.1" evidence="13"/>
<dbReference type="InterPro" id="IPR015421">
    <property type="entry name" value="PyrdxlP-dep_Trfase_major"/>
</dbReference>
<reference evidence="16" key="1">
    <citation type="submission" date="2011-08" db="EMBL/GenBank/DDBJ databases">
        <authorList>
            <person name="Rombauts S."/>
        </authorList>
    </citation>
    <scope>NUCLEOTIDE SEQUENCE</scope>
    <source>
        <strain evidence="16">London</strain>
    </source>
</reference>
<dbReference type="NCBIfam" id="NF006719">
    <property type="entry name" value="PRK09257.1"/>
    <property type="match status" value="1"/>
</dbReference>
<dbReference type="SUPFAM" id="SSF53383">
    <property type="entry name" value="PLP-dependent transferases"/>
    <property type="match status" value="1"/>
</dbReference>
<dbReference type="Proteomes" id="UP000015104">
    <property type="component" value="Unassembled WGS sequence"/>
</dbReference>
<evidence type="ECO:0000256" key="2">
    <source>
        <dbReference type="ARBA" id="ARBA00004496"/>
    </source>
</evidence>
<comment type="similarity">
    <text evidence="3">Belongs to the class-I pyridoxal-phosphate-dependent aminotransferase family.</text>
</comment>
<dbReference type="AlphaFoldDB" id="T1KB04"/>
<comment type="catalytic activity">
    <reaction evidence="11">
        <text>3-sulfino-L-alanine + 2-oxoglutarate = 3-sulfinopyruvate + L-glutamate</text>
        <dbReference type="Rhea" id="RHEA:70295"/>
        <dbReference type="ChEBI" id="CHEBI:16810"/>
        <dbReference type="ChEBI" id="CHEBI:29985"/>
        <dbReference type="ChEBI" id="CHEBI:61085"/>
        <dbReference type="ChEBI" id="CHEBI:140699"/>
    </reaction>
    <physiologicalReaction direction="right-to-left" evidence="11">
        <dbReference type="Rhea" id="RHEA:70297"/>
    </physiologicalReaction>
</comment>
<evidence type="ECO:0000256" key="4">
    <source>
        <dbReference type="ARBA" id="ARBA00011738"/>
    </source>
</evidence>
<dbReference type="Gene3D" id="3.40.640.10">
    <property type="entry name" value="Type I PLP-dependent aspartate aminotransferase-like (Major domain)"/>
    <property type="match status" value="1"/>
</dbReference>
<dbReference type="EMBL" id="CAEY01001943">
    <property type="status" value="NOT_ANNOTATED_CDS"/>
    <property type="molecule type" value="Genomic_DNA"/>
</dbReference>
<comment type="subunit">
    <text evidence="4 13">Homodimer.</text>
</comment>
<protein>
    <recommendedName>
        <fullName evidence="13">Aspartate aminotransferase</fullName>
        <ecNumber evidence="13">2.6.1.1</ecNumber>
    </recommendedName>
</protein>
<evidence type="ECO:0000256" key="1">
    <source>
        <dbReference type="ARBA" id="ARBA00001933"/>
    </source>
</evidence>
<dbReference type="eggNOG" id="KOG1412">
    <property type="taxonomic scope" value="Eukaryota"/>
</dbReference>
<dbReference type="HOGENOM" id="CLU_032440_1_2_1"/>
<dbReference type="PANTHER" id="PTHR11879">
    <property type="entry name" value="ASPARTATE AMINOTRANSFERASE"/>
    <property type="match status" value="1"/>
</dbReference>
<gene>
    <name evidence="15" type="primary">107362750</name>
</gene>
<comment type="catalytic activity">
    <reaction evidence="12">
        <text>L-cysteine + 2-oxoglutarate = 2-oxo-3-sulfanylpropanoate + L-glutamate</text>
        <dbReference type="Rhea" id="RHEA:17441"/>
        <dbReference type="ChEBI" id="CHEBI:16810"/>
        <dbReference type="ChEBI" id="CHEBI:29985"/>
        <dbReference type="ChEBI" id="CHEBI:35235"/>
        <dbReference type="ChEBI" id="CHEBI:57678"/>
        <dbReference type="EC" id="2.6.1.3"/>
    </reaction>
    <physiologicalReaction direction="left-to-right" evidence="12">
        <dbReference type="Rhea" id="RHEA:17442"/>
    </physiologicalReaction>
</comment>
<dbReference type="GO" id="GO:0004069">
    <property type="term" value="F:L-aspartate:2-oxoglutarate aminotransferase activity"/>
    <property type="evidence" value="ECO:0007669"/>
    <property type="project" value="UniProtKB-EC"/>
</dbReference>
<keyword evidence="7 13" id="KW-0808">Transferase</keyword>
<dbReference type="PANTHER" id="PTHR11879:SF55">
    <property type="entry name" value="GLUTAMATE OXALOACETATE TRANSAMINASE 1, ISOFORM B"/>
    <property type="match status" value="1"/>
</dbReference>
<evidence type="ECO:0000256" key="12">
    <source>
        <dbReference type="ARBA" id="ARBA00049350"/>
    </source>
</evidence>
<dbReference type="Gene3D" id="3.90.1150.10">
    <property type="entry name" value="Aspartate Aminotransferase, domain 1"/>
    <property type="match status" value="1"/>
</dbReference>
<evidence type="ECO:0000256" key="8">
    <source>
        <dbReference type="ARBA" id="ARBA00022898"/>
    </source>
</evidence>
<comment type="catalytic activity">
    <reaction evidence="9">
        <text>(2S)-2-aminobutanoate + 2-oxoglutarate = 2-oxobutanoate + L-glutamate</text>
        <dbReference type="Rhea" id="RHEA:70223"/>
        <dbReference type="ChEBI" id="CHEBI:16763"/>
        <dbReference type="ChEBI" id="CHEBI:16810"/>
        <dbReference type="ChEBI" id="CHEBI:29985"/>
        <dbReference type="ChEBI" id="CHEBI:74359"/>
    </reaction>
    <physiologicalReaction direction="right-to-left" evidence="9">
        <dbReference type="Rhea" id="RHEA:70225"/>
    </physiologicalReaction>
</comment>
<evidence type="ECO:0000313" key="16">
    <source>
        <dbReference type="Proteomes" id="UP000015104"/>
    </source>
</evidence>
<evidence type="ECO:0000256" key="3">
    <source>
        <dbReference type="ARBA" id="ARBA00007441"/>
    </source>
</evidence>
<dbReference type="InterPro" id="IPR004839">
    <property type="entry name" value="Aminotransferase_I/II_large"/>
</dbReference>
<comment type="cofactor">
    <cofactor evidence="1">
        <name>pyridoxal 5'-phosphate</name>
        <dbReference type="ChEBI" id="CHEBI:597326"/>
    </cofactor>
</comment>
<dbReference type="CDD" id="cd00609">
    <property type="entry name" value="AAT_like"/>
    <property type="match status" value="1"/>
</dbReference>
<dbReference type="GO" id="GO:0005829">
    <property type="term" value="C:cytosol"/>
    <property type="evidence" value="ECO:0007669"/>
    <property type="project" value="TreeGrafter"/>
</dbReference>
<dbReference type="GO" id="GO:0030170">
    <property type="term" value="F:pyridoxal phosphate binding"/>
    <property type="evidence" value="ECO:0007669"/>
    <property type="project" value="InterPro"/>
</dbReference>
<dbReference type="FunFam" id="3.90.1150.10:FF:000001">
    <property type="entry name" value="Aspartate aminotransferase"/>
    <property type="match status" value="1"/>
</dbReference>
<dbReference type="OMA" id="GTWTHIT"/>
<keyword evidence="8" id="KW-0663">Pyridoxal phosphate</keyword>
<dbReference type="Pfam" id="PF00155">
    <property type="entry name" value="Aminotran_1_2"/>
    <property type="match status" value="1"/>
</dbReference>
<dbReference type="InterPro" id="IPR015422">
    <property type="entry name" value="PyrdxlP-dep_Trfase_small"/>
</dbReference>
<dbReference type="FunFam" id="3.40.640.10:FF:000044">
    <property type="entry name" value="Aspartate aminotransferase"/>
    <property type="match status" value="1"/>
</dbReference>
<feature type="domain" description="Aminotransferase class I/classII large" evidence="14">
    <location>
        <begin position="29"/>
        <end position="397"/>
    </location>
</feature>
<evidence type="ECO:0000259" key="14">
    <source>
        <dbReference type="Pfam" id="PF00155"/>
    </source>
</evidence>
<evidence type="ECO:0000256" key="11">
    <source>
        <dbReference type="ARBA" id="ARBA00048761"/>
    </source>
</evidence>
<dbReference type="GO" id="GO:0006532">
    <property type="term" value="P:aspartate biosynthetic process"/>
    <property type="evidence" value="ECO:0007669"/>
    <property type="project" value="TreeGrafter"/>
</dbReference>
<evidence type="ECO:0000256" key="5">
    <source>
        <dbReference type="ARBA" id="ARBA00022490"/>
    </source>
</evidence>
<dbReference type="InterPro" id="IPR015424">
    <property type="entry name" value="PyrdxlP-dep_Trfase"/>
</dbReference>
<keyword evidence="6 13" id="KW-0032">Aminotransferase</keyword>
<proteinExistence type="inferred from homology"/>
<dbReference type="GO" id="GO:0047801">
    <property type="term" value="F:L-cysteine transaminase activity"/>
    <property type="evidence" value="ECO:0007669"/>
    <property type="project" value="UniProtKB-EC"/>
</dbReference>
<evidence type="ECO:0000313" key="15">
    <source>
        <dbReference type="EnsemblMetazoa" id="tetur08g02390.1"/>
    </source>
</evidence>
<comment type="miscellaneous">
    <text evidence="13">In eukaryotes there are cytoplasmic, mitochondrial and chloroplastic isozymes.</text>
</comment>
<evidence type="ECO:0000256" key="6">
    <source>
        <dbReference type="ARBA" id="ARBA00022576"/>
    </source>
</evidence>